<organism evidence="1 2">
    <name type="scientific">Tolypothrix bouteillei VB521301</name>
    <dbReference type="NCBI Taxonomy" id="1479485"/>
    <lineage>
        <taxon>Bacteria</taxon>
        <taxon>Bacillati</taxon>
        <taxon>Cyanobacteriota</taxon>
        <taxon>Cyanophyceae</taxon>
        <taxon>Nostocales</taxon>
        <taxon>Tolypothrichaceae</taxon>
        <taxon>Tolypothrix</taxon>
    </lineage>
</organism>
<comment type="caution">
    <text evidence="1">The sequence shown here is derived from an EMBL/GenBank/DDBJ whole genome shotgun (WGS) entry which is preliminary data.</text>
</comment>
<reference evidence="1" key="1">
    <citation type="journal article" date="2015" name="Genome Announc.">
        <title>Draft Genome Sequence of Tolypothrix boutellei Strain VB521301.</title>
        <authorList>
            <person name="Chandrababunaidu M.M."/>
            <person name="Singh D."/>
            <person name="Sen D."/>
            <person name="Bhan S."/>
            <person name="Das S."/>
            <person name="Gupta A."/>
            <person name="Adhikary S.P."/>
            <person name="Tripathy S."/>
        </authorList>
    </citation>
    <scope>NUCLEOTIDE SEQUENCE</scope>
    <source>
        <strain evidence="1">VB521301</strain>
    </source>
</reference>
<dbReference type="Proteomes" id="UP000029738">
    <property type="component" value="Unassembled WGS sequence"/>
</dbReference>
<keyword evidence="2" id="KW-1185">Reference proteome</keyword>
<evidence type="ECO:0000313" key="1">
    <source>
        <dbReference type="EMBL" id="KAF3886116.1"/>
    </source>
</evidence>
<name>A0A8S9T1X4_9CYAN</name>
<sequence>MTIIDGYFDELEFWNSAYFGSPKIEDSTLIIPTREINIYARIGDCGF</sequence>
<dbReference type="EMBL" id="JHEG04000001">
    <property type="protein sequence ID" value="KAF3886116.1"/>
    <property type="molecule type" value="Genomic_DNA"/>
</dbReference>
<dbReference type="RefSeq" id="WP_167844666.1">
    <property type="nucleotide sequence ID" value="NZ_JHEG04000001.1"/>
</dbReference>
<reference evidence="1" key="2">
    <citation type="submission" date="2019-11" db="EMBL/GenBank/DDBJ databases">
        <title>Improved Assembly of Tolypothrix boutellei genome.</title>
        <authorList>
            <person name="Sarangi A.N."/>
            <person name="Mukherjee M."/>
            <person name="Ghosh S."/>
            <person name="Singh D."/>
            <person name="Das A."/>
            <person name="Kant S."/>
            <person name="Prusty A."/>
            <person name="Tripathy S."/>
        </authorList>
    </citation>
    <scope>NUCLEOTIDE SEQUENCE</scope>
    <source>
        <strain evidence="1">VB521301</strain>
    </source>
</reference>
<proteinExistence type="predicted"/>
<dbReference type="AlphaFoldDB" id="A0A8S9T1X4"/>
<accession>A0A8S9T1X4</accession>
<protein>
    <submittedName>
        <fullName evidence="1">Uncharacterized protein</fullName>
    </submittedName>
</protein>
<gene>
    <name evidence="1" type="ORF">DA73_0400012010</name>
</gene>
<evidence type="ECO:0000313" key="2">
    <source>
        <dbReference type="Proteomes" id="UP000029738"/>
    </source>
</evidence>